<proteinExistence type="predicted"/>
<dbReference type="GO" id="GO:0016020">
    <property type="term" value="C:membrane"/>
    <property type="evidence" value="ECO:0007669"/>
    <property type="project" value="TreeGrafter"/>
</dbReference>
<dbReference type="GO" id="GO:0055088">
    <property type="term" value="P:lipid homeostasis"/>
    <property type="evidence" value="ECO:0007669"/>
    <property type="project" value="TreeGrafter"/>
</dbReference>
<dbReference type="GO" id="GO:0005737">
    <property type="term" value="C:cytoplasm"/>
    <property type="evidence" value="ECO:0007669"/>
    <property type="project" value="TreeGrafter"/>
</dbReference>
<dbReference type="InterPro" id="IPR016035">
    <property type="entry name" value="Acyl_Trfase/lysoPLipase"/>
</dbReference>
<dbReference type="GO" id="GO:0004806">
    <property type="term" value="F:triacylglycerol lipase activity"/>
    <property type="evidence" value="ECO:0007669"/>
    <property type="project" value="TreeGrafter"/>
</dbReference>
<dbReference type="Pfam" id="PF01734">
    <property type="entry name" value="Patatin"/>
    <property type="match status" value="1"/>
</dbReference>
<dbReference type="EMBL" id="CAKKNE010000001">
    <property type="protein sequence ID" value="CAH0366722.1"/>
    <property type="molecule type" value="Genomic_DNA"/>
</dbReference>
<dbReference type="InterPro" id="IPR002641">
    <property type="entry name" value="PNPLA_dom"/>
</dbReference>
<evidence type="ECO:0000256" key="2">
    <source>
        <dbReference type="SAM" id="Phobius"/>
    </source>
</evidence>
<evidence type="ECO:0000313" key="6">
    <source>
        <dbReference type="Proteomes" id="UP000789595"/>
    </source>
</evidence>
<organism evidence="4">
    <name type="scientific">Pelagomonas calceolata</name>
    <dbReference type="NCBI Taxonomy" id="35677"/>
    <lineage>
        <taxon>Eukaryota</taxon>
        <taxon>Sar</taxon>
        <taxon>Stramenopiles</taxon>
        <taxon>Ochrophyta</taxon>
        <taxon>Pelagophyceae</taxon>
        <taxon>Pelagomonadales</taxon>
        <taxon>Pelagomonadaceae</taxon>
        <taxon>Pelagomonas</taxon>
    </lineage>
</organism>
<keyword evidence="1" id="KW-0443">Lipid metabolism</keyword>
<dbReference type="SUPFAM" id="SSF52151">
    <property type="entry name" value="FabD/lysophospholipase-like"/>
    <property type="match status" value="1"/>
</dbReference>
<sequence>MKQPMKQPMDHPWRSAGVETTARAWSWRACAVAALWCGLYVVVLLPALVVYTVVCTFLDAVAAVVSRTPAPAPLRRDARPELVFPGTCTWVFWQLGMVHYLVERYDLRDVRVVGTSSGAVSAAAILLLEHGDPSAAEVRRRAQKLHERLDAKLERITGHPLAYVGRLDGVMAELLDETLPRDDAAYRTDRILIGLRRWTWTPLPSLSPAVSQRFSGRADFARAALASANAPPIASLRPAIRYAGAWCADGVNAFSLWCAVPYMCAVMRGAAVAAPRETVNGAAALPWNHIYASWNFPVLDHVLRRTRGRRYFVTPTAGGHVDLSRLLLVSRRWVATLWADGYRHAAALDAGGYFAGLAPRRAI</sequence>
<dbReference type="InterPro" id="IPR033562">
    <property type="entry name" value="PLPL"/>
</dbReference>
<keyword evidence="2" id="KW-0472">Membrane</keyword>
<evidence type="ECO:0000256" key="1">
    <source>
        <dbReference type="ARBA" id="ARBA00023098"/>
    </source>
</evidence>
<feature type="domain" description="PNPLA" evidence="3">
    <location>
        <begin position="82"/>
        <end position="250"/>
    </location>
</feature>
<reference evidence="5" key="2">
    <citation type="submission" date="2021-11" db="EMBL/GenBank/DDBJ databases">
        <authorList>
            <consortium name="Genoscope - CEA"/>
            <person name="William W."/>
        </authorList>
    </citation>
    <scope>NUCLEOTIDE SEQUENCE</scope>
</reference>
<protein>
    <recommendedName>
        <fullName evidence="3">PNPLA domain-containing protein</fullName>
    </recommendedName>
</protein>
<dbReference type="AlphaFoldDB" id="A0A7S3ZJ10"/>
<dbReference type="PANTHER" id="PTHR12406:SF45">
    <property type="entry name" value="PATATIN"/>
    <property type="match status" value="1"/>
</dbReference>
<gene>
    <name evidence="4" type="ORF">PCAL00307_LOCUS144</name>
    <name evidence="5" type="ORF">PECAL_1P32300</name>
</gene>
<keyword evidence="2" id="KW-1133">Transmembrane helix</keyword>
<evidence type="ECO:0000259" key="3">
    <source>
        <dbReference type="Pfam" id="PF01734"/>
    </source>
</evidence>
<accession>A0A7S3ZJ10</accession>
<dbReference type="Proteomes" id="UP000789595">
    <property type="component" value="Unassembled WGS sequence"/>
</dbReference>
<evidence type="ECO:0000313" key="4">
    <source>
        <dbReference type="EMBL" id="CAE0684710.1"/>
    </source>
</evidence>
<dbReference type="EMBL" id="HBIW01000167">
    <property type="protein sequence ID" value="CAE0684710.1"/>
    <property type="molecule type" value="Transcribed_RNA"/>
</dbReference>
<dbReference type="GO" id="GO:0019433">
    <property type="term" value="P:triglyceride catabolic process"/>
    <property type="evidence" value="ECO:0007669"/>
    <property type="project" value="TreeGrafter"/>
</dbReference>
<reference evidence="4" key="1">
    <citation type="submission" date="2021-01" db="EMBL/GenBank/DDBJ databases">
        <authorList>
            <person name="Corre E."/>
            <person name="Pelletier E."/>
            <person name="Niang G."/>
            <person name="Scheremetjew M."/>
            <person name="Finn R."/>
            <person name="Kale V."/>
            <person name="Holt S."/>
            <person name="Cochrane G."/>
            <person name="Meng A."/>
            <person name="Brown T."/>
            <person name="Cohen L."/>
        </authorList>
    </citation>
    <scope>NUCLEOTIDE SEQUENCE</scope>
    <source>
        <strain evidence="4">CCMP1756</strain>
    </source>
</reference>
<feature type="transmembrane region" description="Helical" evidence="2">
    <location>
        <begin position="33"/>
        <end position="62"/>
    </location>
</feature>
<dbReference type="GO" id="GO:0005811">
    <property type="term" value="C:lipid droplet"/>
    <property type="evidence" value="ECO:0007669"/>
    <property type="project" value="TreeGrafter"/>
</dbReference>
<dbReference type="OrthoDB" id="197155at2759"/>
<dbReference type="PANTHER" id="PTHR12406">
    <property type="entry name" value="CALCIUM-INDEPENDENT PHOSPHOLIPASE A2 IPLA2 -RELATED"/>
    <property type="match status" value="1"/>
</dbReference>
<keyword evidence="6" id="KW-1185">Reference proteome</keyword>
<evidence type="ECO:0000313" key="5">
    <source>
        <dbReference type="EMBL" id="CAH0366722.1"/>
    </source>
</evidence>
<keyword evidence="2" id="KW-0812">Transmembrane</keyword>
<name>A0A7S3ZJ10_9STRA</name>